<organism evidence="2 3">
    <name type="scientific">Planktothrix agardhii (strain NIVA-CYA 126/8)</name>
    <dbReference type="NCBI Taxonomy" id="388467"/>
    <lineage>
        <taxon>Bacteria</taxon>
        <taxon>Bacillati</taxon>
        <taxon>Cyanobacteriota</taxon>
        <taxon>Cyanophyceae</taxon>
        <taxon>Oscillatoriophycideae</taxon>
        <taxon>Oscillatoriales</taxon>
        <taxon>Microcoleaceae</taxon>
        <taxon>Planktothrix</taxon>
    </lineage>
</organism>
<dbReference type="EMBL" id="CM002803">
    <property type="protein sequence ID" value="KEI65332.1"/>
    <property type="molecule type" value="Genomic_DNA"/>
</dbReference>
<feature type="transmembrane region" description="Helical" evidence="1">
    <location>
        <begin position="6"/>
        <end position="25"/>
    </location>
</feature>
<keyword evidence="1" id="KW-0812">Transmembrane</keyword>
<name>A0A073CBS1_PLAA1</name>
<gene>
    <name evidence="2" type="ORF">A19Y_0082</name>
</gene>
<accession>A0A073CBS1</accession>
<reference evidence="2 3" key="1">
    <citation type="journal article" date="2014" name="Appl. Environ. Microbiol.">
        <title>Elucidation of insertion elements encoded on plasmids and in vitro construction of shuttle vectors from the toxic cyanobacterium Planktothrix.</title>
        <authorList>
            <person name="Christiansen G."/>
            <person name="Goesmann A."/>
            <person name="Kurmayer R."/>
        </authorList>
    </citation>
    <scope>NUCLEOTIDE SEQUENCE [LARGE SCALE GENOMIC DNA]</scope>
    <source>
        <strain evidence="2 3">NIVA-CYA 126/8</strain>
    </source>
</reference>
<dbReference type="HOGENOM" id="CLU_214541_0_0_3"/>
<sequence length="35" mass="3906">MNQDLGLFLLGIAVLTLYLILSALTEMGTKLPWKK</sequence>
<proteinExistence type="predicted"/>
<dbReference type="PATRIC" id="fig|388467.6.peg.32"/>
<keyword evidence="1" id="KW-1133">Transmembrane helix</keyword>
<protein>
    <submittedName>
        <fullName evidence="2">Uncharacterized protein</fullName>
    </submittedName>
</protein>
<dbReference type="AlphaFoldDB" id="A0A073CBS1"/>
<keyword evidence="1" id="KW-0472">Membrane</keyword>
<dbReference type="eggNOG" id="ENOG5032A0P">
    <property type="taxonomic scope" value="Bacteria"/>
</dbReference>
<evidence type="ECO:0000313" key="2">
    <source>
        <dbReference type="EMBL" id="KEI65332.1"/>
    </source>
</evidence>
<keyword evidence="3" id="KW-1185">Reference proteome</keyword>
<evidence type="ECO:0000256" key="1">
    <source>
        <dbReference type="SAM" id="Phobius"/>
    </source>
</evidence>
<dbReference type="Proteomes" id="UP000027395">
    <property type="component" value="Chromosome"/>
</dbReference>
<evidence type="ECO:0000313" key="3">
    <source>
        <dbReference type="Proteomes" id="UP000027395"/>
    </source>
</evidence>